<dbReference type="InterPro" id="IPR013390">
    <property type="entry name" value="T3SS_HpaP"/>
</dbReference>
<evidence type="ECO:0000313" key="3">
    <source>
        <dbReference type="Proteomes" id="UP000247755"/>
    </source>
</evidence>
<gene>
    <name evidence="2" type="ORF">NA66_104420</name>
</gene>
<feature type="compositionally biased region" description="Polar residues" evidence="1">
    <location>
        <begin position="1"/>
        <end position="13"/>
    </location>
</feature>
<comment type="caution">
    <text evidence="2">The sequence shown here is derived from an EMBL/GenBank/DDBJ whole genome shotgun (WGS) entry which is preliminary data.</text>
</comment>
<evidence type="ECO:0000313" key="2">
    <source>
        <dbReference type="EMBL" id="PXX21931.1"/>
    </source>
</evidence>
<dbReference type="EMBL" id="QJJY01000044">
    <property type="protein sequence ID" value="PXX21931.1"/>
    <property type="molecule type" value="Genomic_DNA"/>
</dbReference>
<dbReference type="NCBIfam" id="TIGR02557">
    <property type="entry name" value="HpaP"/>
    <property type="match status" value="1"/>
</dbReference>
<reference evidence="2 3" key="1">
    <citation type="submission" date="2018-05" db="EMBL/GenBank/DDBJ databases">
        <title>Comparative genomics of bacterial root endophytes of switchgrass collected from native prairies over two seasons.</title>
        <authorList>
            <person name="Tang Y."/>
        </authorList>
    </citation>
    <scope>NUCLEOTIDE SEQUENCE [LARGE SCALE GENOMIC DNA]</scope>
    <source>
        <strain evidence="2 3">NFIX32</strain>
    </source>
</reference>
<feature type="region of interest" description="Disordered" evidence="1">
    <location>
        <begin position="1"/>
        <end position="43"/>
    </location>
</feature>
<name>A0A318IAP6_BURPY</name>
<protein>
    <submittedName>
        <fullName evidence="2">Type III secretion control protein HpaP</fullName>
    </submittedName>
</protein>
<dbReference type="AlphaFoldDB" id="A0A318IAP6"/>
<evidence type="ECO:0000256" key="1">
    <source>
        <dbReference type="SAM" id="MobiDB-lite"/>
    </source>
</evidence>
<dbReference type="Proteomes" id="UP000247755">
    <property type="component" value="Unassembled WGS sequence"/>
</dbReference>
<proteinExistence type="predicted"/>
<sequence length="165" mass="17842">MASSDAVESQARANISPAARDARTGIVSPDTRNAPHDGSDAAAAEAFATGRDAQPDPGTVDTLPLERERFRTTMAPFVHQVTQFCSHDAIRLAGNWNARLVLDAHILAGTTLNLSLSRFDLSLCFETRDPATRPFLAAHLDELEQALRASLHALGQSHDVFLSIR</sequence>
<organism evidence="2 3">
    <name type="scientific">Burkholderia pyrrocinia</name>
    <name type="common">Pseudomonas pyrrocinia</name>
    <dbReference type="NCBI Taxonomy" id="60550"/>
    <lineage>
        <taxon>Bacteria</taxon>
        <taxon>Pseudomonadati</taxon>
        <taxon>Pseudomonadota</taxon>
        <taxon>Betaproteobacteria</taxon>
        <taxon>Burkholderiales</taxon>
        <taxon>Burkholderiaceae</taxon>
        <taxon>Burkholderia</taxon>
        <taxon>Burkholderia cepacia complex</taxon>
    </lineage>
</organism>
<accession>A0A318IAP6</accession>
<dbReference type="Pfam" id="PF09483">
    <property type="entry name" value="HpaP"/>
    <property type="match status" value="1"/>
</dbReference>